<keyword evidence="2" id="KW-0812">Transmembrane</keyword>
<feature type="transmembrane region" description="Helical" evidence="2">
    <location>
        <begin position="122"/>
        <end position="145"/>
    </location>
</feature>
<keyword evidence="4" id="KW-1185">Reference proteome</keyword>
<protein>
    <submittedName>
        <fullName evidence="3">Uncharacterized protein</fullName>
    </submittedName>
</protein>
<evidence type="ECO:0000256" key="2">
    <source>
        <dbReference type="SAM" id="Phobius"/>
    </source>
</evidence>
<proteinExistence type="predicted"/>
<evidence type="ECO:0000313" key="4">
    <source>
        <dbReference type="Proteomes" id="UP001491310"/>
    </source>
</evidence>
<evidence type="ECO:0000256" key="1">
    <source>
        <dbReference type="SAM" id="MobiDB-lite"/>
    </source>
</evidence>
<keyword evidence="2" id="KW-0472">Membrane</keyword>
<feature type="transmembrane region" description="Helical" evidence="2">
    <location>
        <begin position="42"/>
        <end position="65"/>
    </location>
</feature>
<feature type="region of interest" description="Disordered" evidence="1">
    <location>
        <begin position="312"/>
        <end position="339"/>
    </location>
</feature>
<comment type="caution">
    <text evidence="3">The sequence shown here is derived from an EMBL/GenBank/DDBJ whole genome shotgun (WGS) entry which is preliminary data.</text>
</comment>
<dbReference type="Proteomes" id="UP001491310">
    <property type="component" value="Unassembled WGS sequence"/>
</dbReference>
<accession>A0ABR2YRV9</accession>
<sequence length="339" mass="36304">MYDELEIAITPHGCGSDLHKTVMQAYTSFHELSKLQTGRRRLLIGASLAMLVVALLAEWVVYGVGRARSTGSNNVGGQPVKSLDFTLGTAVGTVCVNIVTISFAYAWVDALAAWTKVWGKRWCCAVICATVQAIAAFGAAVGLTFATLHPTTYAIDWLIATKFAMALCKSLSKTMEGYNFAVWTGIFPPPKAPYPEDIMQDVRDSIAMDQAEERRMREAEVGRVPIGTPRPTKTKRQLTAMQAPHPQTALAILRASPAPPATAPLRAPLALEPTAALPQSCTQSCTTKHEASAGGNALGDCAAETAPLVPRRSCDVEPEGTLRRARSSPSGSLCHPWRG</sequence>
<organism evidence="3 4">
    <name type="scientific">Coccomyxa subellipsoidea</name>
    <dbReference type="NCBI Taxonomy" id="248742"/>
    <lineage>
        <taxon>Eukaryota</taxon>
        <taxon>Viridiplantae</taxon>
        <taxon>Chlorophyta</taxon>
        <taxon>core chlorophytes</taxon>
        <taxon>Trebouxiophyceae</taxon>
        <taxon>Trebouxiophyceae incertae sedis</taxon>
        <taxon>Coccomyxaceae</taxon>
        <taxon>Coccomyxa</taxon>
    </lineage>
</organism>
<keyword evidence="2" id="KW-1133">Transmembrane helix</keyword>
<reference evidence="3 4" key="1">
    <citation type="journal article" date="2024" name="Nat. Commun.">
        <title>Phylogenomics reveals the evolutionary origins of lichenization in chlorophyte algae.</title>
        <authorList>
            <person name="Puginier C."/>
            <person name="Libourel C."/>
            <person name="Otte J."/>
            <person name="Skaloud P."/>
            <person name="Haon M."/>
            <person name="Grisel S."/>
            <person name="Petersen M."/>
            <person name="Berrin J.G."/>
            <person name="Delaux P.M."/>
            <person name="Dal Grande F."/>
            <person name="Keller J."/>
        </authorList>
    </citation>
    <scope>NUCLEOTIDE SEQUENCE [LARGE SCALE GENOMIC DNA]</scope>
    <source>
        <strain evidence="3 4">SAG 216-7</strain>
    </source>
</reference>
<dbReference type="EMBL" id="JALJOT010000006">
    <property type="protein sequence ID" value="KAK9909766.1"/>
    <property type="molecule type" value="Genomic_DNA"/>
</dbReference>
<gene>
    <name evidence="3" type="ORF">WJX75_007128</name>
</gene>
<evidence type="ECO:0000313" key="3">
    <source>
        <dbReference type="EMBL" id="KAK9909766.1"/>
    </source>
</evidence>
<name>A0ABR2YRV9_9CHLO</name>
<feature type="transmembrane region" description="Helical" evidence="2">
    <location>
        <begin position="85"/>
        <end position="110"/>
    </location>
</feature>